<accession>X0V2L4</accession>
<organism evidence="3">
    <name type="scientific">marine sediment metagenome</name>
    <dbReference type="NCBI Taxonomy" id="412755"/>
    <lineage>
        <taxon>unclassified sequences</taxon>
        <taxon>metagenomes</taxon>
        <taxon>ecological metagenomes</taxon>
    </lineage>
</organism>
<evidence type="ECO:0000256" key="1">
    <source>
        <dbReference type="ARBA" id="ARBA00022679"/>
    </source>
</evidence>
<evidence type="ECO:0000313" key="3">
    <source>
        <dbReference type="EMBL" id="GAG06763.1"/>
    </source>
</evidence>
<dbReference type="PANTHER" id="PTHR48207">
    <property type="entry name" value="SUCCINATE--HYDROXYMETHYLGLUTARATE COA-TRANSFERASE"/>
    <property type="match status" value="1"/>
</dbReference>
<keyword evidence="1" id="KW-0808">Transferase</keyword>
<name>X0V2L4_9ZZZZ</name>
<sequence>MILGDMGAEVIKIKPPWGEVARLYASFYGGMSSVFLFLDRSKKGMTFNLKMHKAVEIAKALTEKRDIIVENFKRGTMDKL</sequence>
<dbReference type="AlphaFoldDB" id="X0V2L4"/>
<dbReference type="SUPFAM" id="SSF89796">
    <property type="entry name" value="CoA-transferase family III (CaiB/BaiF)"/>
    <property type="match status" value="1"/>
</dbReference>
<protein>
    <submittedName>
        <fullName evidence="3">Uncharacterized protein</fullName>
    </submittedName>
</protein>
<feature type="transmembrane region" description="Helical" evidence="2">
    <location>
        <begin position="20"/>
        <end position="38"/>
    </location>
</feature>
<keyword evidence="2" id="KW-0812">Transmembrane</keyword>
<dbReference type="Gene3D" id="3.40.50.10540">
    <property type="entry name" value="Crotonobetainyl-coa:carnitine coa-transferase, domain 1"/>
    <property type="match status" value="1"/>
</dbReference>
<dbReference type="InterPro" id="IPR023606">
    <property type="entry name" value="CoA-Trfase_III_dom_1_sf"/>
</dbReference>
<gene>
    <name evidence="3" type="ORF">S01H1_34828</name>
</gene>
<keyword evidence="2" id="KW-1133">Transmembrane helix</keyword>
<dbReference type="PANTHER" id="PTHR48207:SF3">
    <property type="entry name" value="SUCCINATE--HYDROXYMETHYLGLUTARATE COA-TRANSFERASE"/>
    <property type="match status" value="1"/>
</dbReference>
<evidence type="ECO:0000256" key="2">
    <source>
        <dbReference type="SAM" id="Phobius"/>
    </source>
</evidence>
<reference evidence="3" key="1">
    <citation type="journal article" date="2014" name="Front. Microbiol.">
        <title>High frequency of phylogenetically diverse reductive dehalogenase-homologous genes in deep subseafloor sedimentary metagenomes.</title>
        <authorList>
            <person name="Kawai M."/>
            <person name="Futagami T."/>
            <person name="Toyoda A."/>
            <person name="Takaki Y."/>
            <person name="Nishi S."/>
            <person name="Hori S."/>
            <person name="Arai W."/>
            <person name="Tsubouchi T."/>
            <person name="Morono Y."/>
            <person name="Uchiyama I."/>
            <person name="Ito T."/>
            <person name="Fujiyama A."/>
            <person name="Inagaki F."/>
            <person name="Takami H."/>
        </authorList>
    </citation>
    <scope>NUCLEOTIDE SEQUENCE</scope>
    <source>
        <strain evidence="3">Expedition CK06-06</strain>
    </source>
</reference>
<dbReference type="EMBL" id="BARS01021713">
    <property type="protein sequence ID" value="GAG06763.1"/>
    <property type="molecule type" value="Genomic_DNA"/>
</dbReference>
<proteinExistence type="predicted"/>
<dbReference type="InterPro" id="IPR050483">
    <property type="entry name" value="CoA-transferase_III_domain"/>
</dbReference>
<dbReference type="Pfam" id="PF02515">
    <property type="entry name" value="CoA_transf_3"/>
    <property type="match status" value="1"/>
</dbReference>
<dbReference type="InterPro" id="IPR003673">
    <property type="entry name" value="CoA-Trfase_fam_III"/>
</dbReference>
<dbReference type="GO" id="GO:0008410">
    <property type="term" value="F:CoA-transferase activity"/>
    <property type="evidence" value="ECO:0007669"/>
    <property type="project" value="TreeGrafter"/>
</dbReference>
<keyword evidence="2" id="KW-0472">Membrane</keyword>
<comment type="caution">
    <text evidence="3">The sequence shown here is derived from an EMBL/GenBank/DDBJ whole genome shotgun (WGS) entry which is preliminary data.</text>
</comment>